<dbReference type="InterPro" id="IPR052162">
    <property type="entry name" value="Sensor_kinase/Photoreceptor"/>
</dbReference>
<comment type="catalytic activity">
    <reaction evidence="1">
        <text>ATP + protein L-histidine = ADP + protein N-phospho-L-histidine.</text>
        <dbReference type="EC" id="2.7.13.3"/>
    </reaction>
</comment>
<dbReference type="PRINTS" id="PR00344">
    <property type="entry name" value="BCTRLSENSOR"/>
</dbReference>
<proteinExistence type="predicted"/>
<dbReference type="PANTHER" id="PTHR43304:SF1">
    <property type="entry name" value="PAC DOMAIN-CONTAINING PROTEIN"/>
    <property type="match status" value="1"/>
</dbReference>
<dbReference type="Gene3D" id="3.30.565.10">
    <property type="entry name" value="Histidine kinase-like ATPase, C-terminal domain"/>
    <property type="match status" value="1"/>
</dbReference>
<accession>A0A4U3KV25</accession>
<dbReference type="SMART" id="SM00387">
    <property type="entry name" value="HATPase_c"/>
    <property type="match status" value="1"/>
</dbReference>
<dbReference type="PROSITE" id="PS50109">
    <property type="entry name" value="HIS_KIN"/>
    <property type="match status" value="1"/>
</dbReference>
<gene>
    <name evidence="8" type="ORF">FC093_19220</name>
</gene>
<evidence type="ECO:0000256" key="4">
    <source>
        <dbReference type="ARBA" id="ARBA00022679"/>
    </source>
</evidence>
<dbReference type="PANTHER" id="PTHR43304">
    <property type="entry name" value="PHYTOCHROME-LIKE PROTEIN CPH1"/>
    <property type="match status" value="1"/>
</dbReference>
<dbReference type="AlphaFoldDB" id="A0A4U3KV25"/>
<dbReference type="EMBL" id="SZQL01000019">
    <property type="protein sequence ID" value="TKK65669.1"/>
    <property type="molecule type" value="Genomic_DNA"/>
</dbReference>
<dbReference type="PROSITE" id="PS50113">
    <property type="entry name" value="PAC"/>
    <property type="match status" value="1"/>
</dbReference>
<keyword evidence="5" id="KW-0418">Kinase</keyword>
<feature type="domain" description="PAC" evidence="7">
    <location>
        <begin position="99"/>
        <end position="151"/>
    </location>
</feature>
<keyword evidence="9" id="KW-1185">Reference proteome</keyword>
<dbReference type="InterPro" id="IPR004358">
    <property type="entry name" value="Sig_transdc_His_kin-like_C"/>
</dbReference>
<keyword evidence="3" id="KW-0597">Phosphoprotein</keyword>
<dbReference type="InterPro" id="IPR001610">
    <property type="entry name" value="PAC"/>
</dbReference>
<dbReference type="OrthoDB" id="5522855at2"/>
<reference evidence="8 9" key="1">
    <citation type="submission" date="2019-05" db="EMBL/GenBank/DDBJ databases">
        <title>Panacibacter sp. strain 17mud1-8 Genome sequencing and assembly.</title>
        <authorList>
            <person name="Chhetri G."/>
        </authorList>
    </citation>
    <scope>NUCLEOTIDE SEQUENCE [LARGE SCALE GENOMIC DNA]</scope>
    <source>
        <strain evidence="8 9">17mud1-8</strain>
    </source>
</reference>
<dbReference type="SMART" id="SM00086">
    <property type="entry name" value="PAC"/>
    <property type="match status" value="1"/>
</dbReference>
<evidence type="ECO:0000256" key="3">
    <source>
        <dbReference type="ARBA" id="ARBA00022553"/>
    </source>
</evidence>
<sequence length="378" mass="43313">MQTSFLRPYVNDLPKLQSDDSQAARNFFFDEIFRMAKVGGWEIDLVNNTVFWSEQTKRIHEVYNDYKPTVEKAINFFYGSSRDIIVDRYNRLVEKGEPYDEELEFLTARKRKIWVRAVAKPVFDSAGKVIGGRGLFQDIDDQKKRELALKASLDVINKQADKLKDFAHIVSHNLRSHTGNLKMITNMIELETDVEMKLEWLEHIKGLSDSLDETVNNLRDIVNSQVSVQESKKQLAFSEVFDNVVNALGIKTNSENIKLRADFSECEYLDYVPAYLESIMLNLVTNAIKYKHPQRIPVISIKTSLEDDRTCLTISDNGLGIDLNIYGSRLFKMNETFHNNADARGIGLYITKNQIEKMGGGIEVQSEVGKGTTFKIKF</sequence>
<dbReference type="InterPro" id="IPR005467">
    <property type="entry name" value="His_kinase_dom"/>
</dbReference>
<dbReference type="InterPro" id="IPR000014">
    <property type="entry name" value="PAS"/>
</dbReference>
<dbReference type="InterPro" id="IPR013655">
    <property type="entry name" value="PAS_fold_3"/>
</dbReference>
<dbReference type="InterPro" id="IPR035965">
    <property type="entry name" value="PAS-like_dom_sf"/>
</dbReference>
<dbReference type="EC" id="2.7.13.3" evidence="2"/>
<keyword evidence="4" id="KW-0808">Transferase</keyword>
<organism evidence="8 9">
    <name type="scientific">Ilyomonas limi</name>
    <dbReference type="NCBI Taxonomy" id="2575867"/>
    <lineage>
        <taxon>Bacteria</taxon>
        <taxon>Pseudomonadati</taxon>
        <taxon>Bacteroidota</taxon>
        <taxon>Chitinophagia</taxon>
        <taxon>Chitinophagales</taxon>
        <taxon>Chitinophagaceae</taxon>
        <taxon>Ilyomonas</taxon>
    </lineage>
</organism>
<dbReference type="Pfam" id="PF02518">
    <property type="entry name" value="HATPase_c"/>
    <property type="match status" value="1"/>
</dbReference>
<evidence type="ECO:0000259" key="7">
    <source>
        <dbReference type="PROSITE" id="PS50113"/>
    </source>
</evidence>
<protein>
    <recommendedName>
        <fullName evidence="2">histidine kinase</fullName>
        <ecNumber evidence="2">2.7.13.3</ecNumber>
    </recommendedName>
</protein>
<feature type="domain" description="Histidine kinase" evidence="6">
    <location>
        <begin position="169"/>
        <end position="378"/>
    </location>
</feature>
<dbReference type="InterPro" id="IPR000700">
    <property type="entry name" value="PAS-assoc_C"/>
</dbReference>
<dbReference type="SUPFAM" id="SSF55785">
    <property type="entry name" value="PYP-like sensor domain (PAS domain)"/>
    <property type="match status" value="1"/>
</dbReference>
<dbReference type="SUPFAM" id="SSF55874">
    <property type="entry name" value="ATPase domain of HSP90 chaperone/DNA topoisomerase II/histidine kinase"/>
    <property type="match status" value="1"/>
</dbReference>
<evidence type="ECO:0000256" key="1">
    <source>
        <dbReference type="ARBA" id="ARBA00000085"/>
    </source>
</evidence>
<evidence type="ECO:0000313" key="8">
    <source>
        <dbReference type="EMBL" id="TKK65669.1"/>
    </source>
</evidence>
<dbReference type="InterPro" id="IPR003594">
    <property type="entry name" value="HATPase_dom"/>
</dbReference>
<evidence type="ECO:0000256" key="2">
    <source>
        <dbReference type="ARBA" id="ARBA00012438"/>
    </source>
</evidence>
<dbReference type="InterPro" id="IPR036890">
    <property type="entry name" value="HATPase_C_sf"/>
</dbReference>
<dbReference type="GO" id="GO:0004673">
    <property type="term" value="F:protein histidine kinase activity"/>
    <property type="evidence" value="ECO:0007669"/>
    <property type="project" value="UniProtKB-EC"/>
</dbReference>
<name>A0A4U3KV25_9BACT</name>
<dbReference type="CDD" id="cd00130">
    <property type="entry name" value="PAS"/>
    <property type="match status" value="1"/>
</dbReference>
<evidence type="ECO:0000259" key="6">
    <source>
        <dbReference type="PROSITE" id="PS50109"/>
    </source>
</evidence>
<dbReference type="Gene3D" id="3.30.450.20">
    <property type="entry name" value="PAS domain"/>
    <property type="match status" value="1"/>
</dbReference>
<dbReference type="Pfam" id="PF08447">
    <property type="entry name" value="PAS_3"/>
    <property type="match status" value="1"/>
</dbReference>
<dbReference type="RefSeq" id="WP_137263438.1">
    <property type="nucleotide sequence ID" value="NZ_SZQL01000019.1"/>
</dbReference>
<evidence type="ECO:0000256" key="5">
    <source>
        <dbReference type="ARBA" id="ARBA00022777"/>
    </source>
</evidence>
<dbReference type="Proteomes" id="UP000305848">
    <property type="component" value="Unassembled WGS sequence"/>
</dbReference>
<evidence type="ECO:0000313" key="9">
    <source>
        <dbReference type="Proteomes" id="UP000305848"/>
    </source>
</evidence>
<comment type="caution">
    <text evidence="8">The sequence shown here is derived from an EMBL/GenBank/DDBJ whole genome shotgun (WGS) entry which is preliminary data.</text>
</comment>